<keyword evidence="6" id="KW-1185">Reference proteome</keyword>
<feature type="chain" id="PRO_5013467816" evidence="1">
    <location>
        <begin position="26"/>
        <end position="705"/>
    </location>
</feature>
<dbReference type="EMBL" id="JARRTL010000006">
    <property type="protein sequence ID" value="MEC0484078.1"/>
    <property type="molecule type" value="Genomic_DNA"/>
</dbReference>
<dbReference type="AlphaFoldDB" id="A0A0T6BKM4"/>
<reference evidence="3" key="2">
    <citation type="submission" date="2015-10" db="EMBL/GenBank/DDBJ databases">
        <authorList>
            <person name="Gilbert D.G."/>
        </authorList>
    </citation>
    <scope>NUCLEOTIDE SEQUENCE</scope>
    <source>
        <strain evidence="3">GO-13</strain>
    </source>
</reference>
<evidence type="ECO:0000256" key="1">
    <source>
        <dbReference type="SAM" id="SignalP"/>
    </source>
</evidence>
<evidence type="ECO:0000313" key="6">
    <source>
        <dbReference type="Proteomes" id="UP001341297"/>
    </source>
</evidence>
<dbReference type="STRING" id="1664069.BGLY_4204"/>
<dbReference type="InterPro" id="IPR013693">
    <property type="entry name" value="SpoIID/LytB_N"/>
</dbReference>
<dbReference type="RefSeq" id="WP_048353639.1">
    <property type="nucleotide sequence ID" value="NZ_CP023481.1"/>
</dbReference>
<dbReference type="EMBL" id="LECW02000045">
    <property type="protein sequence ID" value="KRT90378.1"/>
    <property type="molecule type" value="Genomic_DNA"/>
</dbReference>
<evidence type="ECO:0000313" key="4">
    <source>
        <dbReference type="EMBL" id="MEC0484078.1"/>
    </source>
</evidence>
<comment type="caution">
    <text evidence="3">The sequence shown here is derived from an EMBL/GenBank/DDBJ whole genome shotgun (WGS) entry which is preliminary data.</text>
</comment>
<feature type="domain" description="Sporulation stage II protein D amidase enhancer LytB N-terminal" evidence="2">
    <location>
        <begin position="417"/>
        <end position="492"/>
    </location>
</feature>
<feature type="signal peptide" evidence="1">
    <location>
        <begin position="1"/>
        <end position="25"/>
    </location>
</feature>
<dbReference type="GO" id="GO:0030435">
    <property type="term" value="P:sporulation resulting in formation of a cellular spore"/>
    <property type="evidence" value="ECO:0007669"/>
    <property type="project" value="InterPro"/>
</dbReference>
<dbReference type="InterPro" id="IPR013486">
    <property type="entry name" value="SpoIID/LytB"/>
</dbReference>
<evidence type="ECO:0000313" key="5">
    <source>
        <dbReference type="Proteomes" id="UP000036168"/>
    </source>
</evidence>
<proteinExistence type="predicted"/>
<evidence type="ECO:0000313" key="3">
    <source>
        <dbReference type="EMBL" id="KRT90378.1"/>
    </source>
</evidence>
<dbReference type="NCBIfam" id="TIGR02669">
    <property type="entry name" value="SpoIID_LytB"/>
    <property type="match status" value="1"/>
</dbReference>
<evidence type="ECO:0000259" key="2">
    <source>
        <dbReference type="Pfam" id="PF08486"/>
    </source>
</evidence>
<reference evidence="4 6" key="3">
    <citation type="submission" date="2023-03" db="EMBL/GenBank/DDBJ databases">
        <title>Agriculturally important microbes genome sequencing.</title>
        <authorList>
            <person name="Dunlap C."/>
        </authorList>
    </citation>
    <scope>NUCLEOTIDE SEQUENCE [LARGE SCALE GENOMIC DNA]</scope>
    <source>
        <strain evidence="4 6">CBP-3203</strain>
    </source>
</reference>
<accession>A0A0T6BKM4</accession>
<gene>
    <name evidence="3" type="ORF">AB447_207300</name>
    <name evidence="4" type="ORF">P8828_04305</name>
</gene>
<dbReference type="Gene3D" id="3.40.50.12090">
    <property type="match status" value="2"/>
</dbReference>
<sequence length="705" mass="76447">MKKTKQVMLFALIMMLFITPSVSFAADSISVKLTNYVGNKTSLDISTAGYYKVTGSNVTDTKRYGGATRYDTANTIASSEWKNPSTVIVMNKDEELFRDSLSVIPLAKKLDAPILLSQPDKLTSATESEIKKLNPDNILVIGGEKSISKSVESKLKKYGATKRISGKNRYALSENIAKEMGSYDKAIVVTGNVYQDALAIAPYAAKNGYPILLAGTDYLPNYKLPKKVIVVGGTSSVSSKVESQIKKQADQITRIPGSTRYELSANIIKYLNLSTDKAVVVNGTKYADVLIGSSMAAKQNRQLLFVKKDEVPSNAKSIFKEKGTYAFNLIGSTNSLSSSLQSNLSKEFYLVGGKSYNLNVSSGNMSLKNIKTFGTAVKIQPEKYSTSNRISINNKEYLGTVDFTVESGKYVRPVNVDIPFEDYLKGVVPNEMPASWPLEALKAQAVAARTYSVSKIGQTVADTTAFQVYGGYSWSSNSSKAVDQTKGKVLKYNGSLITAVYSSSNGGYTEASNEVWSSKVPYLIAQKDSMDPQNSWSLTLSKTQINTGSLNLSSADSWWSKTTEANASQLKGLNNWIVKNKETSADGVKIAGISSFSFSGKTQGQRPKNASIKVNYLVKNGSKVASKTATIDVLTTDLRTIIGASVFKSTYASVKEESKQFVISGKGYGHGIGMSQYGAKARAAAGNSYSSILKFYYPKTTLTNY</sequence>
<protein>
    <submittedName>
        <fullName evidence="3">Amidase</fullName>
    </submittedName>
    <submittedName>
        <fullName evidence="4">SpoIID/LytB domain-containing protein</fullName>
    </submittedName>
</protein>
<reference evidence="3 5" key="1">
    <citation type="journal article" date="2015" name="Int. J. Syst. Evol. Microbiol.">
        <title>Bacillus glycinifermentans sp. nov., isolated from fermented soybean paste.</title>
        <authorList>
            <person name="Kim S.J."/>
            <person name="Dunlap C.A."/>
            <person name="Kwon S.W."/>
            <person name="Rooney A.P."/>
        </authorList>
    </citation>
    <scope>NUCLEOTIDE SEQUENCE [LARGE SCALE GENOMIC DNA]</scope>
    <source>
        <strain evidence="3 5">GO-13</strain>
    </source>
</reference>
<dbReference type="InterPro" id="IPR051922">
    <property type="entry name" value="Bact_Sporulation_Assoc"/>
</dbReference>
<keyword evidence="1" id="KW-0732">Signal</keyword>
<dbReference type="InterPro" id="IPR007253">
    <property type="entry name" value="Cell_wall-bd_2"/>
</dbReference>
<dbReference type="PANTHER" id="PTHR30032:SF4">
    <property type="entry name" value="AMIDASE ENHANCER"/>
    <property type="match status" value="1"/>
</dbReference>
<dbReference type="Pfam" id="PF04122">
    <property type="entry name" value="CW_binding_2"/>
    <property type="match status" value="3"/>
</dbReference>
<dbReference type="Proteomes" id="UP000036168">
    <property type="component" value="Unassembled WGS sequence"/>
</dbReference>
<dbReference type="GO" id="GO:0030288">
    <property type="term" value="C:outer membrane-bounded periplasmic space"/>
    <property type="evidence" value="ECO:0007669"/>
    <property type="project" value="TreeGrafter"/>
</dbReference>
<dbReference type="Pfam" id="PF08486">
    <property type="entry name" value="SpoIID"/>
    <property type="match status" value="1"/>
</dbReference>
<dbReference type="Proteomes" id="UP001341297">
    <property type="component" value="Unassembled WGS sequence"/>
</dbReference>
<dbReference type="OrthoDB" id="9794671at2"/>
<organism evidence="3 5">
    <name type="scientific">Bacillus glycinifermentans</name>
    <dbReference type="NCBI Taxonomy" id="1664069"/>
    <lineage>
        <taxon>Bacteria</taxon>
        <taxon>Bacillati</taxon>
        <taxon>Bacillota</taxon>
        <taxon>Bacilli</taxon>
        <taxon>Bacillales</taxon>
        <taxon>Bacillaceae</taxon>
        <taxon>Bacillus</taxon>
    </lineage>
</organism>
<name>A0A0T6BKM4_9BACI</name>
<dbReference type="PANTHER" id="PTHR30032">
    <property type="entry name" value="N-ACETYLMURAMOYL-L-ALANINE AMIDASE-RELATED"/>
    <property type="match status" value="1"/>
</dbReference>